<feature type="region of interest" description="Disordered" evidence="1">
    <location>
        <begin position="231"/>
        <end position="252"/>
    </location>
</feature>
<dbReference type="WBParaSite" id="TREG1_83290.4">
    <property type="protein sequence ID" value="TREG1_83290.4"/>
    <property type="gene ID" value="TREG1_83290"/>
</dbReference>
<feature type="compositionally biased region" description="Basic and acidic residues" evidence="1">
    <location>
        <begin position="1"/>
        <end position="25"/>
    </location>
</feature>
<dbReference type="WBParaSite" id="TREG1_83290.3">
    <property type="protein sequence ID" value="TREG1_83290.3"/>
    <property type="gene ID" value="TREG1_83290"/>
</dbReference>
<keyword evidence="2" id="KW-1185">Reference proteome</keyword>
<dbReference type="InterPro" id="IPR038791">
    <property type="entry name" value="Cfap97/Hemingway"/>
</dbReference>
<dbReference type="AlphaFoldDB" id="A0AA85KJX9"/>
<dbReference type="PANTHER" id="PTHR23035">
    <property type="entry name" value="CILIA- AND FLAGELLA-ASSOCIATED PROTEIN 97-RELATED"/>
    <property type="match status" value="1"/>
</dbReference>
<reference evidence="2" key="1">
    <citation type="submission" date="2022-06" db="EMBL/GenBank/DDBJ databases">
        <authorList>
            <person name="Berger JAMES D."/>
            <person name="Berger JAMES D."/>
        </authorList>
    </citation>
    <scope>NUCLEOTIDE SEQUENCE [LARGE SCALE GENOMIC DNA]</scope>
</reference>
<evidence type="ECO:0000313" key="4">
    <source>
        <dbReference type="WBParaSite" id="TREG1_83290.3"/>
    </source>
</evidence>
<protein>
    <submittedName>
        <fullName evidence="3 4">Uncharacterized protein</fullName>
    </submittedName>
</protein>
<feature type="compositionally biased region" description="Low complexity" evidence="1">
    <location>
        <begin position="237"/>
        <end position="247"/>
    </location>
</feature>
<evidence type="ECO:0000313" key="5">
    <source>
        <dbReference type="WBParaSite" id="TREG1_83290.4"/>
    </source>
</evidence>
<name>A0AA85KJX9_TRIRE</name>
<accession>A0AA85KJX9</accession>
<evidence type="ECO:0000313" key="3">
    <source>
        <dbReference type="WBParaSite" id="TREG1_83290.1"/>
    </source>
</evidence>
<organism evidence="2 5">
    <name type="scientific">Trichobilharzia regenti</name>
    <name type="common">Nasal bird schistosome</name>
    <dbReference type="NCBI Taxonomy" id="157069"/>
    <lineage>
        <taxon>Eukaryota</taxon>
        <taxon>Metazoa</taxon>
        <taxon>Spiralia</taxon>
        <taxon>Lophotrochozoa</taxon>
        <taxon>Platyhelminthes</taxon>
        <taxon>Trematoda</taxon>
        <taxon>Digenea</taxon>
        <taxon>Strigeidida</taxon>
        <taxon>Schistosomatoidea</taxon>
        <taxon>Schistosomatidae</taxon>
        <taxon>Trichobilharzia</taxon>
    </lineage>
</organism>
<evidence type="ECO:0000256" key="1">
    <source>
        <dbReference type="SAM" id="MobiDB-lite"/>
    </source>
</evidence>
<dbReference type="PANTHER" id="PTHR23035:SF1">
    <property type="entry name" value="CILIA- AND FLAGELLA-ASSOCIATED PROTEIN 97"/>
    <property type="match status" value="1"/>
</dbReference>
<feature type="compositionally biased region" description="Polar residues" evidence="1">
    <location>
        <begin position="26"/>
        <end position="45"/>
    </location>
</feature>
<dbReference type="Proteomes" id="UP000050795">
    <property type="component" value="Unassembled WGS sequence"/>
</dbReference>
<reference evidence="3 4" key="2">
    <citation type="submission" date="2023-11" db="UniProtKB">
        <authorList>
            <consortium name="WormBaseParasite"/>
        </authorList>
    </citation>
    <scope>IDENTIFICATION</scope>
</reference>
<feature type="region of interest" description="Disordered" evidence="1">
    <location>
        <begin position="1"/>
        <end position="45"/>
    </location>
</feature>
<sequence>MSDKSDKKKAKEAQSDENSENREKQSLSPSGDSTDSTISKPYYQFSQNSPVIQTVNAKRLTKVKRTEHTLHNELNSDIYNRNNECVHVAQITNALKSFDAKMRCLHIRPPWRDPNSKPLPSDRTTAVYKMYEDYLKCQNQRPFSKLERSTSQCINDKIAVHRLYHSTLNRYRQNEKIQMENYELAKRLQKIRPTTGMTREEQLRDYKKYFVTPNSSDAYSKTILPPHYQRDSYINHSTSSKNKNSTKIMDPKPRDFIIDSRQTTSSFSTSVRPLQGNYNQSQMNISCIKKKEQSC</sequence>
<dbReference type="WBParaSite" id="TREG1_83290.1">
    <property type="protein sequence ID" value="TREG1_83290.1"/>
    <property type="gene ID" value="TREG1_83290"/>
</dbReference>
<proteinExistence type="predicted"/>
<evidence type="ECO:0000313" key="2">
    <source>
        <dbReference type="Proteomes" id="UP000050795"/>
    </source>
</evidence>